<evidence type="ECO:0000313" key="3">
    <source>
        <dbReference type="Proteomes" id="UP000800035"/>
    </source>
</evidence>
<feature type="chain" id="PRO_5025529419" evidence="1">
    <location>
        <begin position="20"/>
        <end position="216"/>
    </location>
</feature>
<protein>
    <submittedName>
        <fullName evidence="2">Uncharacterized protein</fullName>
    </submittedName>
</protein>
<accession>A0A6A5TNI4</accession>
<dbReference type="EMBL" id="ML977000">
    <property type="protein sequence ID" value="KAF1954211.1"/>
    <property type="molecule type" value="Genomic_DNA"/>
</dbReference>
<organism evidence="2 3">
    <name type="scientific">Byssothecium circinans</name>
    <dbReference type="NCBI Taxonomy" id="147558"/>
    <lineage>
        <taxon>Eukaryota</taxon>
        <taxon>Fungi</taxon>
        <taxon>Dikarya</taxon>
        <taxon>Ascomycota</taxon>
        <taxon>Pezizomycotina</taxon>
        <taxon>Dothideomycetes</taxon>
        <taxon>Pleosporomycetidae</taxon>
        <taxon>Pleosporales</taxon>
        <taxon>Massarineae</taxon>
        <taxon>Massarinaceae</taxon>
        <taxon>Byssothecium</taxon>
    </lineage>
</organism>
<name>A0A6A5TNI4_9PLEO</name>
<feature type="signal peptide" evidence="1">
    <location>
        <begin position="1"/>
        <end position="19"/>
    </location>
</feature>
<keyword evidence="3" id="KW-1185">Reference proteome</keyword>
<gene>
    <name evidence="2" type="ORF">CC80DRAFT_494034</name>
</gene>
<evidence type="ECO:0000256" key="1">
    <source>
        <dbReference type="SAM" id="SignalP"/>
    </source>
</evidence>
<sequence length="216" mass="22508">MKSFILITAFAFTISSVAAWGTVKLSIYPDIINLKAAEGSTVILDQGVYEAISKLCTGTIAEKDPSTGLLWHHCTTDSEITIGPPGSVIGVKVSGSAWRDDNQSLRDTLMGAVSAAWEAMGKSTDGGANRVPSKLSLQTGLKGENYLNVELVNSSTGNQDSSTNTAAAPAGNEFCNSLVAGATKALDGLMMEFNARLGGGSTTRVVQCVNDKGEEL</sequence>
<evidence type="ECO:0000313" key="2">
    <source>
        <dbReference type="EMBL" id="KAF1954211.1"/>
    </source>
</evidence>
<dbReference type="Proteomes" id="UP000800035">
    <property type="component" value="Unassembled WGS sequence"/>
</dbReference>
<dbReference type="AlphaFoldDB" id="A0A6A5TNI4"/>
<dbReference type="OrthoDB" id="10523087at2759"/>
<proteinExistence type="predicted"/>
<reference evidence="2" key="1">
    <citation type="journal article" date="2020" name="Stud. Mycol.">
        <title>101 Dothideomycetes genomes: a test case for predicting lifestyles and emergence of pathogens.</title>
        <authorList>
            <person name="Haridas S."/>
            <person name="Albert R."/>
            <person name="Binder M."/>
            <person name="Bloem J."/>
            <person name="Labutti K."/>
            <person name="Salamov A."/>
            <person name="Andreopoulos B."/>
            <person name="Baker S."/>
            <person name="Barry K."/>
            <person name="Bills G."/>
            <person name="Bluhm B."/>
            <person name="Cannon C."/>
            <person name="Castanera R."/>
            <person name="Culley D."/>
            <person name="Daum C."/>
            <person name="Ezra D."/>
            <person name="Gonzalez J."/>
            <person name="Henrissat B."/>
            <person name="Kuo A."/>
            <person name="Liang C."/>
            <person name="Lipzen A."/>
            <person name="Lutzoni F."/>
            <person name="Magnuson J."/>
            <person name="Mondo S."/>
            <person name="Nolan M."/>
            <person name="Ohm R."/>
            <person name="Pangilinan J."/>
            <person name="Park H.-J."/>
            <person name="Ramirez L."/>
            <person name="Alfaro M."/>
            <person name="Sun H."/>
            <person name="Tritt A."/>
            <person name="Yoshinaga Y."/>
            <person name="Zwiers L.-H."/>
            <person name="Turgeon B."/>
            <person name="Goodwin S."/>
            <person name="Spatafora J."/>
            <person name="Crous P."/>
            <person name="Grigoriev I."/>
        </authorList>
    </citation>
    <scope>NUCLEOTIDE SEQUENCE</scope>
    <source>
        <strain evidence="2">CBS 675.92</strain>
    </source>
</reference>
<keyword evidence="1" id="KW-0732">Signal</keyword>